<proteinExistence type="predicted"/>
<evidence type="ECO:0000313" key="2">
    <source>
        <dbReference type="EMBL" id="CAF4109781.1"/>
    </source>
</evidence>
<protein>
    <submittedName>
        <fullName evidence="1">Uncharacterized protein</fullName>
    </submittedName>
</protein>
<dbReference type="EMBL" id="CAJOBC010034904">
    <property type="protein sequence ID" value="CAF4109781.1"/>
    <property type="molecule type" value="Genomic_DNA"/>
</dbReference>
<gene>
    <name evidence="1" type="ORF">GPM918_LOCUS28265</name>
    <name evidence="2" type="ORF">SRO942_LOCUS28743</name>
</gene>
<evidence type="ECO:0000313" key="3">
    <source>
        <dbReference type="Proteomes" id="UP000663829"/>
    </source>
</evidence>
<sequence length="145" mass="16287">MNYNADIIKCSTSSVRKELVQYNIGEKKNSSTVGSFQQPPAVQTERPLQIQFPVHNQVPTAHLNEERLQYSVICTGQETKAVSSTMLLDPTIECRTSDMNMSLEMPDLHVTPEASDDEASDLNTSNTLYLMVEAVNIIHSDKKKW</sequence>
<dbReference type="Proteomes" id="UP000681722">
    <property type="component" value="Unassembled WGS sequence"/>
</dbReference>
<accession>A0A815DDG5</accession>
<dbReference type="AlphaFoldDB" id="A0A815DDG5"/>
<comment type="caution">
    <text evidence="1">The sequence shown here is derived from an EMBL/GenBank/DDBJ whole genome shotgun (WGS) entry which is preliminary data.</text>
</comment>
<keyword evidence="3" id="KW-1185">Reference proteome</keyword>
<name>A0A815DDG5_9BILA</name>
<reference evidence="1" key="1">
    <citation type="submission" date="2021-02" db="EMBL/GenBank/DDBJ databases">
        <authorList>
            <person name="Nowell W R."/>
        </authorList>
    </citation>
    <scope>NUCLEOTIDE SEQUENCE</scope>
</reference>
<dbReference type="Proteomes" id="UP000663829">
    <property type="component" value="Unassembled WGS sequence"/>
</dbReference>
<evidence type="ECO:0000313" key="1">
    <source>
        <dbReference type="EMBL" id="CAF1295735.1"/>
    </source>
</evidence>
<dbReference type="EMBL" id="CAJNOQ010012255">
    <property type="protein sequence ID" value="CAF1295735.1"/>
    <property type="molecule type" value="Genomic_DNA"/>
</dbReference>
<organism evidence="1 3">
    <name type="scientific">Didymodactylos carnosus</name>
    <dbReference type="NCBI Taxonomy" id="1234261"/>
    <lineage>
        <taxon>Eukaryota</taxon>
        <taxon>Metazoa</taxon>
        <taxon>Spiralia</taxon>
        <taxon>Gnathifera</taxon>
        <taxon>Rotifera</taxon>
        <taxon>Eurotatoria</taxon>
        <taxon>Bdelloidea</taxon>
        <taxon>Philodinida</taxon>
        <taxon>Philodinidae</taxon>
        <taxon>Didymodactylos</taxon>
    </lineage>
</organism>